<dbReference type="EMBL" id="JAFJYH010000030">
    <property type="protein sequence ID" value="KAG4423736.1"/>
    <property type="molecule type" value="Genomic_DNA"/>
</dbReference>
<feature type="region of interest" description="Disordered" evidence="1">
    <location>
        <begin position="1"/>
        <end position="26"/>
    </location>
</feature>
<keyword evidence="3" id="KW-1185">Reference proteome</keyword>
<evidence type="ECO:0000256" key="1">
    <source>
        <dbReference type="SAM" id="MobiDB-lite"/>
    </source>
</evidence>
<reference evidence="2" key="1">
    <citation type="submission" date="2021-02" db="EMBL/GenBank/DDBJ databases">
        <title>Genome sequence Cadophora malorum strain M34.</title>
        <authorList>
            <person name="Stefanovic E."/>
            <person name="Vu D."/>
            <person name="Scully C."/>
            <person name="Dijksterhuis J."/>
            <person name="Roader J."/>
            <person name="Houbraken J."/>
        </authorList>
    </citation>
    <scope>NUCLEOTIDE SEQUENCE</scope>
    <source>
        <strain evidence="2">M34</strain>
    </source>
</reference>
<evidence type="ECO:0000313" key="3">
    <source>
        <dbReference type="Proteomes" id="UP000664132"/>
    </source>
</evidence>
<organism evidence="2 3">
    <name type="scientific">Cadophora malorum</name>
    <dbReference type="NCBI Taxonomy" id="108018"/>
    <lineage>
        <taxon>Eukaryota</taxon>
        <taxon>Fungi</taxon>
        <taxon>Dikarya</taxon>
        <taxon>Ascomycota</taxon>
        <taxon>Pezizomycotina</taxon>
        <taxon>Leotiomycetes</taxon>
        <taxon>Helotiales</taxon>
        <taxon>Ploettnerulaceae</taxon>
        <taxon>Cadophora</taxon>
    </lineage>
</organism>
<gene>
    <name evidence="2" type="ORF">IFR04_003161</name>
</gene>
<dbReference type="AlphaFoldDB" id="A0A8H7WFC3"/>
<feature type="compositionally biased region" description="Low complexity" evidence="1">
    <location>
        <begin position="1"/>
        <end position="24"/>
    </location>
</feature>
<protein>
    <submittedName>
        <fullName evidence="2">Uncharacterized protein</fullName>
    </submittedName>
</protein>
<accession>A0A8H7WFC3</accession>
<sequence>MSRQLSSWPKSSSGSSSLDTGSKSNTETEKLNIVPRLLNLDWERRVVNPQGCLNRMLNLVSLDQESGYYSSVSRKGGDSVLDIRYNACERLSFNVVGDSPAPSPRDVFLDRKPFPVCFRYSLRNKKAIYLLGDAPRMTEDTVQGFCELAQEREESVHPFALHLVIVRAAIILRDATMMYDLKSLLLIEDSLLAGSLIAMKSLDQFRQQTQELHELFRSMIISEHYNDIDISNWRNLLRDMERLEKKGNRLGE</sequence>
<dbReference type="Proteomes" id="UP000664132">
    <property type="component" value="Unassembled WGS sequence"/>
</dbReference>
<proteinExistence type="predicted"/>
<dbReference type="OrthoDB" id="1046782at2759"/>
<evidence type="ECO:0000313" key="2">
    <source>
        <dbReference type="EMBL" id="KAG4423736.1"/>
    </source>
</evidence>
<comment type="caution">
    <text evidence="2">The sequence shown here is derived from an EMBL/GenBank/DDBJ whole genome shotgun (WGS) entry which is preliminary data.</text>
</comment>
<name>A0A8H7WFC3_9HELO</name>